<dbReference type="NCBIfam" id="TIGR01064">
    <property type="entry name" value="pyruv_kin"/>
    <property type="match status" value="1"/>
</dbReference>
<dbReference type="InterPro" id="IPR001697">
    <property type="entry name" value="Pyr_Knase"/>
</dbReference>
<evidence type="ECO:0000259" key="14">
    <source>
        <dbReference type="Pfam" id="PF00224"/>
    </source>
</evidence>
<dbReference type="InterPro" id="IPR036918">
    <property type="entry name" value="Pyrv_Knase_C_sf"/>
</dbReference>
<keyword evidence="10 13" id="KW-0324">Glycolysis</keyword>
<comment type="caution">
    <text evidence="16">The sequence shown here is derived from an EMBL/GenBank/DDBJ whole genome shotgun (WGS) entry which is preliminary data.</text>
</comment>
<evidence type="ECO:0000256" key="11">
    <source>
        <dbReference type="ARBA" id="ARBA00023317"/>
    </source>
</evidence>
<dbReference type="UniPathway" id="UPA00109">
    <property type="reaction ID" value="UER00188"/>
</dbReference>
<dbReference type="PRINTS" id="PR01050">
    <property type="entry name" value="PYRUVTKNASE"/>
</dbReference>
<evidence type="ECO:0000313" key="17">
    <source>
        <dbReference type="Proteomes" id="UP000321567"/>
    </source>
</evidence>
<dbReference type="InterPro" id="IPR011037">
    <property type="entry name" value="Pyrv_Knase-like_insert_dom_sf"/>
</dbReference>
<reference evidence="16 17" key="1">
    <citation type="submission" date="2019-07" db="EMBL/GenBank/DDBJ databases">
        <title>Whole genome shotgun sequence of Rhodospirillum oryzae NBRC 107573.</title>
        <authorList>
            <person name="Hosoyama A."/>
            <person name="Uohara A."/>
            <person name="Ohji S."/>
            <person name="Ichikawa N."/>
        </authorList>
    </citation>
    <scope>NUCLEOTIDE SEQUENCE [LARGE SCALE GENOMIC DNA]</scope>
    <source>
        <strain evidence="16 17">NBRC 107573</strain>
    </source>
</reference>
<sequence length="480" mass="52002">MKRNRCAKILATLGPATSTEGTLEALIRAGADVVRLNFSHGSFDDHRRRYDLVRGVERKLGRPVGVLMDLQGPKLRVGTFVGGSIKLETGALFRLDMEPDLGTIERVRLPHPEIFRAIEVGTDLLLDDGRLRLRVESLGPDMALTRVIVGGVLSDHKGLNVPNAVLPISALTEKDRRDLAFGLDLGVDWVALSFVQRPEDVAEARTIIGGRAGIISKLEKPTAIEHLSEIIDLSDAIMVARGDLGVEVPPERVPILQKRVLHACQQAGKPVVVATQMLESMIQAPTPTRAEASDVATAIYDGADAVMLSAETAVGHFPVEAVAIMDKIICQVEHDDYYHHLRDVRREVPEGTAADAISAAARQVAHTVGAAVIVAYTSSGSTPLRVARQRPEVPILCLTARQRIARRMALVWGVHPAVVSRDIASFSEMVEMAMDRVLLEGFASVGERIVVTAGVPFGTPGSTNSLRIVWVEGKEDTWAE</sequence>
<keyword evidence="5" id="KW-0479">Metal-binding</keyword>
<evidence type="ECO:0000256" key="7">
    <source>
        <dbReference type="ARBA" id="ARBA00022777"/>
    </source>
</evidence>
<dbReference type="GO" id="GO:0016301">
    <property type="term" value="F:kinase activity"/>
    <property type="evidence" value="ECO:0007669"/>
    <property type="project" value="UniProtKB-KW"/>
</dbReference>
<evidence type="ECO:0000256" key="13">
    <source>
        <dbReference type="RuleBase" id="RU000504"/>
    </source>
</evidence>
<dbReference type="AlphaFoldDB" id="A0A512H428"/>
<proteinExistence type="inferred from homology"/>
<evidence type="ECO:0000256" key="2">
    <source>
        <dbReference type="ARBA" id="ARBA00008663"/>
    </source>
</evidence>
<keyword evidence="9 13" id="KW-0460">Magnesium</keyword>
<evidence type="ECO:0000256" key="5">
    <source>
        <dbReference type="ARBA" id="ARBA00022723"/>
    </source>
</evidence>
<dbReference type="Pfam" id="PF02887">
    <property type="entry name" value="PK_C"/>
    <property type="match status" value="1"/>
</dbReference>
<dbReference type="Gene3D" id="2.40.33.10">
    <property type="entry name" value="PK beta-barrel domain-like"/>
    <property type="match status" value="1"/>
</dbReference>
<dbReference type="GO" id="GO:0030955">
    <property type="term" value="F:potassium ion binding"/>
    <property type="evidence" value="ECO:0007669"/>
    <property type="project" value="UniProtKB-UniRule"/>
</dbReference>
<keyword evidence="11 16" id="KW-0670">Pyruvate</keyword>
<dbReference type="NCBIfam" id="NF004491">
    <property type="entry name" value="PRK05826.1"/>
    <property type="match status" value="1"/>
</dbReference>
<dbReference type="InterPro" id="IPR040442">
    <property type="entry name" value="Pyrv_kinase-like_dom_sf"/>
</dbReference>
<dbReference type="NCBIfam" id="NF004978">
    <property type="entry name" value="PRK06354.1"/>
    <property type="match status" value="1"/>
</dbReference>
<feature type="domain" description="Pyruvate kinase barrel" evidence="14">
    <location>
        <begin position="5"/>
        <end position="322"/>
    </location>
</feature>
<keyword evidence="6" id="KW-0547">Nucleotide-binding</keyword>
<dbReference type="EC" id="2.7.1.40" evidence="3 12"/>
<dbReference type="Gene3D" id="3.20.20.60">
    <property type="entry name" value="Phosphoenolpyruvate-binding domains"/>
    <property type="match status" value="1"/>
</dbReference>
<dbReference type="EMBL" id="BJZO01000005">
    <property type="protein sequence ID" value="GEO80183.1"/>
    <property type="molecule type" value="Genomic_DNA"/>
</dbReference>
<name>A0A512H428_9PROT</name>
<keyword evidence="7 13" id="KW-0418">Kinase</keyword>
<evidence type="ECO:0000256" key="6">
    <source>
        <dbReference type="ARBA" id="ARBA00022741"/>
    </source>
</evidence>
<keyword evidence="17" id="KW-1185">Reference proteome</keyword>
<dbReference type="FunFam" id="2.40.33.10:FF:000001">
    <property type="entry name" value="Pyruvate kinase"/>
    <property type="match status" value="1"/>
</dbReference>
<dbReference type="InterPro" id="IPR015813">
    <property type="entry name" value="Pyrv/PenolPyrv_kinase-like_dom"/>
</dbReference>
<comment type="catalytic activity">
    <reaction evidence="13">
        <text>pyruvate + ATP = phosphoenolpyruvate + ADP + H(+)</text>
        <dbReference type="Rhea" id="RHEA:18157"/>
        <dbReference type="ChEBI" id="CHEBI:15361"/>
        <dbReference type="ChEBI" id="CHEBI:15378"/>
        <dbReference type="ChEBI" id="CHEBI:30616"/>
        <dbReference type="ChEBI" id="CHEBI:58702"/>
        <dbReference type="ChEBI" id="CHEBI:456216"/>
        <dbReference type="EC" id="2.7.1.40"/>
    </reaction>
</comment>
<evidence type="ECO:0000256" key="12">
    <source>
        <dbReference type="NCBIfam" id="TIGR01064"/>
    </source>
</evidence>
<dbReference type="GO" id="GO:0005524">
    <property type="term" value="F:ATP binding"/>
    <property type="evidence" value="ECO:0007669"/>
    <property type="project" value="UniProtKB-KW"/>
</dbReference>
<evidence type="ECO:0000259" key="15">
    <source>
        <dbReference type="Pfam" id="PF02887"/>
    </source>
</evidence>
<feature type="domain" description="Pyruvate kinase C-terminal" evidence="15">
    <location>
        <begin position="355"/>
        <end position="469"/>
    </location>
</feature>
<keyword evidence="4 13" id="KW-0808">Transferase</keyword>
<dbReference type="InterPro" id="IPR015806">
    <property type="entry name" value="Pyrv_Knase_insert_dom_sf"/>
</dbReference>
<dbReference type="Gene3D" id="3.40.1380.20">
    <property type="entry name" value="Pyruvate kinase, C-terminal domain"/>
    <property type="match status" value="1"/>
</dbReference>
<comment type="pathway">
    <text evidence="1 13">Carbohydrate degradation; glycolysis; pyruvate from D-glyceraldehyde 3-phosphate: step 5/5.</text>
</comment>
<keyword evidence="8" id="KW-0067">ATP-binding</keyword>
<evidence type="ECO:0000256" key="3">
    <source>
        <dbReference type="ARBA" id="ARBA00012142"/>
    </source>
</evidence>
<evidence type="ECO:0000256" key="4">
    <source>
        <dbReference type="ARBA" id="ARBA00022679"/>
    </source>
</evidence>
<dbReference type="RefSeq" id="WP_147162249.1">
    <property type="nucleotide sequence ID" value="NZ_BJZO01000005.1"/>
</dbReference>
<dbReference type="InterPro" id="IPR015793">
    <property type="entry name" value="Pyrv_Knase_brl"/>
</dbReference>
<evidence type="ECO:0000313" key="16">
    <source>
        <dbReference type="EMBL" id="GEO80183.1"/>
    </source>
</evidence>
<evidence type="ECO:0000256" key="8">
    <source>
        <dbReference type="ARBA" id="ARBA00022840"/>
    </source>
</evidence>
<gene>
    <name evidence="16" type="ORF">ROR02_03140</name>
</gene>
<evidence type="ECO:0000256" key="10">
    <source>
        <dbReference type="ARBA" id="ARBA00023152"/>
    </source>
</evidence>
<evidence type="ECO:0000256" key="1">
    <source>
        <dbReference type="ARBA" id="ARBA00004997"/>
    </source>
</evidence>
<comment type="similarity">
    <text evidence="2 13">Belongs to the pyruvate kinase family.</text>
</comment>
<accession>A0A512H428</accession>
<dbReference type="SUPFAM" id="SSF50800">
    <property type="entry name" value="PK beta-barrel domain-like"/>
    <property type="match status" value="1"/>
</dbReference>
<dbReference type="SUPFAM" id="SSF52935">
    <property type="entry name" value="PK C-terminal domain-like"/>
    <property type="match status" value="1"/>
</dbReference>
<dbReference type="SUPFAM" id="SSF51621">
    <property type="entry name" value="Phosphoenolpyruvate/pyruvate domain"/>
    <property type="match status" value="1"/>
</dbReference>
<dbReference type="OrthoDB" id="9812123at2"/>
<dbReference type="NCBIfam" id="NF004886">
    <property type="entry name" value="PRK06247.1"/>
    <property type="match status" value="1"/>
</dbReference>
<dbReference type="InterPro" id="IPR015795">
    <property type="entry name" value="Pyrv_Knase_C"/>
</dbReference>
<protein>
    <recommendedName>
        <fullName evidence="3 12">Pyruvate kinase</fullName>
        <ecNumber evidence="3 12">2.7.1.40</ecNumber>
    </recommendedName>
</protein>
<dbReference type="Pfam" id="PF00224">
    <property type="entry name" value="PK"/>
    <property type="match status" value="1"/>
</dbReference>
<organism evidence="16 17">
    <name type="scientific">Pararhodospirillum oryzae</name>
    <dbReference type="NCBI Taxonomy" id="478448"/>
    <lineage>
        <taxon>Bacteria</taxon>
        <taxon>Pseudomonadati</taxon>
        <taxon>Pseudomonadota</taxon>
        <taxon>Alphaproteobacteria</taxon>
        <taxon>Rhodospirillales</taxon>
        <taxon>Rhodospirillaceae</taxon>
        <taxon>Pararhodospirillum</taxon>
    </lineage>
</organism>
<evidence type="ECO:0000256" key="9">
    <source>
        <dbReference type="ARBA" id="ARBA00022842"/>
    </source>
</evidence>
<dbReference type="GO" id="GO:0000287">
    <property type="term" value="F:magnesium ion binding"/>
    <property type="evidence" value="ECO:0007669"/>
    <property type="project" value="UniProtKB-UniRule"/>
</dbReference>
<dbReference type="Proteomes" id="UP000321567">
    <property type="component" value="Unassembled WGS sequence"/>
</dbReference>
<dbReference type="PANTHER" id="PTHR11817">
    <property type="entry name" value="PYRUVATE KINASE"/>
    <property type="match status" value="1"/>
</dbReference>
<dbReference type="GO" id="GO:0004743">
    <property type="term" value="F:pyruvate kinase activity"/>
    <property type="evidence" value="ECO:0007669"/>
    <property type="project" value="UniProtKB-UniRule"/>
</dbReference>